<organism evidence="3 4">
    <name type="scientific">Stentor coeruleus</name>
    <dbReference type="NCBI Taxonomy" id="5963"/>
    <lineage>
        <taxon>Eukaryota</taxon>
        <taxon>Sar</taxon>
        <taxon>Alveolata</taxon>
        <taxon>Ciliophora</taxon>
        <taxon>Postciliodesmatophora</taxon>
        <taxon>Heterotrichea</taxon>
        <taxon>Heterotrichida</taxon>
        <taxon>Stentoridae</taxon>
        <taxon>Stentor</taxon>
    </lineage>
</organism>
<dbReference type="GO" id="GO:0005524">
    <property type="term" value="F:ATP binding"/>
    <property type="evidence" value="ECO:0007669"/>
    <property type="project" value="InterPro"/>
</dbReference>
<dbReference type="AlphaFoldDB" id="A0A1R2C579"/>
<feature type="domain" description="MutL C-terminal dimerisation" evidence="2">
    <location>
        <begin position="424"/>
        <end position="561"/>
    </location>
</feature>
<dbReference type="InterPro" id="IPR014790">
    <property type="entry name" value="MutL_C"/>
</dbReference>
<dbReference type="GO" id="GO:0140664">
    <property type="term" value="F:ATP-dependent DNA damage sensor activity"/>
    <property type="evidence" value="ECO:0007669"/>
    <property type="project" value="InterPro"/>
</dbReference>
<dbReference type="Gene3D" id="3.30.1370.100">
    <property type="entry name" value="MutL, C-terminal domain, regulatory subdomain"/>
    <property type="match status" value="1"/>
</dbReference>
<name>A0A1R2C579_9CILI</name>
<sequence>MEIKPLDDITQNLIKAASRFPSYEYIVGELLENALRALADYIEIVVGGNEVSVRDNGKGIPFEVLSSFVVGTIAGNLNILKALTEISICSRTKIGEFKAKSHLLAKSSYLTKPGTVITLRNFYNNVPARVKNIEKRDLTSLFSVIEALILPYPNCTVKIFYKNEQVAIYPSVKSIKNRIEDTFNVKSSQFVQFIGEILSISGYLSVFSECLLHEKYQFLYFEGRLIQCENILMRINSIYAEALSLLFKNEKSSLSRTKRPRFPLIILFFERKSRDQALEESSENVMNMLREVTVMIKEQVFKGSFTSVVCDKYLSINSTVKRLKCEWQPAKTHTFSSILDDNEAVRLLETNTSIAKTTKKSIQSIPSYSYKNFPSSSIKQTTEILLPKTLQNFSNIDVSDSLNIDKIKESTSVIEIQKLQVSRVLGQVDNKFIIGIINAHNKEIVTIFDQHATHERIQLEKLEKTLNQDLSSENCRILLRLTSYDYEIMQKKKQDLEKYNFVVKEEGKNLFLIKLPVLYECALTFGDFLTAVHGNSKIPGPIINAVKSRACRTAVKFGDSLSLEQARNICKELENCQLFNKCAHGRPTFYPLAMDLPSFSLPKPRFCLFKNKKK</sequence>
<gene>
    <name evidence="3" type="ORF">SteCoe_14724</name>
</gene>
<dbReference type="PANTHER" id="PTHR10073">
    <property type="entry name" value="DNA MISMATCH REPAIR PROTEIN MLH, PMS, MUTL"/>
    <property type="match status" value="1"/>
</dbReference>
<dbReference type="GO" id="GO:0032389">
    <property type="term" value="C:MutLalpha complex"/>
    <property type="evidence" value="ECO:0007669"/>
    <property type="project" value="TreeGrafter"/>
</dbReference>
<dbReference type="Proteomes" id="UP000187209">
    <property type="component" value="Unassembled WGS sequence"/>
</dbReference>
<dbReference type="SUPFAM" id="SSF118116">
    <property type="entry name" value="DNA mismatch repair protein MutL"/>
    <property type="match status" value="1"/>
</dbReference>
<comment type="similarity">
    <text evidence="1">Belongs to the DNA mismatch repair MutL/HexB family.</text>
</comment>
<dbReference type="InterPro" id="IPR036890">
    <property type="entry name" value="HATPase_C_sf"/>
</dbReference>
<dbReference type="InterPro" id="IPR042120">
    <property type="entry name" value="MutL_C_dimsub"/>
</dbReference>
<dbReference type="SMART" id="SM00853">
    <property type="entry name" value="MutL_C"/>
    <property type="match status" value="1"/>
</dbReference>
<dbReference type="SUPFAM" id="SSF55874">
    <property type="entry name" value="ATPase domain of HSP90 chaperone/DNA topoisomerase II/histidine kinase"/>
    <property type="match status" value="1"/>
</dbReference>
<accession>A0A1R2C579</accession>
<protein>
    <recommendedName>
        <fullName evidence="2">MutL C-terminal dimerisation domain-containing protein</fullName>
    </recommendedName>
</protein>
<dbReference type="GO" id="GO:0016887">
    <property type="term" value="F:ATP hydrolysis activity"/>
    <property type="evidence" value="ECO:0007669"/>
    <property type="project" value="InterPro"/>
</dbReference>
<evidence type="ECO:0000259" key="2">
    <source>
        <dbReference type="SMART" id="SM00853"/>
    </source>
</evidence>
<keyword evidence="4" id="KW-1185">Reference proteome</keyword>
<comment type="caution">
    <text evidence="3">The sequence shown here is derived from an EMBL/GenBank/DDBJ whole genome shotgun (WGS) entry which is preliminary data.</text>
</comment>
<dbReference type="PANTHER" id="PTHR10073:SF47">
    <property type="entry name" value="DNA MISMATCH REPAIR PROTEIN MLH3"/>
    <property type="match status" value="1"/>
</dbReference>
<reference evidence="3 4" key="1">
    <citation type="submission" date="2016-11" db="EMBL/GenBank/DDBJ databases">
        <title>The macronuclear genome of Stentor coeruleus: a giant cell with tiny introns.</title>
        <authorList>
            <person name="Slabodnick M."/>
            <person name="Ruby J.G."/>
            <person name="Reiff S.B."/>
            <person name="Swart E.C."/>
            <person name="Gosai S."/>
            <person name="Prabakaran S."/>
            <person name="Witkowska E."/>
            <person name="Larue G.E."/>
            <person name="Fisher S."/>
            <person name="Freeman R.M."/>
            <person name="Gunawardena J."/>
            <person name="Chu W."/>
            <person name="Stover N.A."/>
            <person name="Gregory B.D."/>
            <person name="Nowacki M."/>
            <person name="Derisi J."/>
            <person name="Roy S.W."/>
            <person name="Marshall W.F."/>
            <person name="Sood P."/>
        </authorList>
    </citation>
    <scope>NUCLEOTIDE SEQUENCE [LARGE SCALE GENOMIC DNA]</scope>
    <source>
        <strain evidence="3">WM001</strain>
    </source>
</reference>
<dbReference type="GO" id="GO:0006298">
    <property type="term" value="P:mismatch repair"/>
    <property type="evidence" value="ECO:0007669"/>
    <property type="project" value="InterPro"/>
</dbReference>
<dbReference type="EMBL" id="MPUH01000277">
    <property type="protein sequence ID" value="OMJ84173.1"/>
    <property type="molecule type" value="Genomic_DNA"/>
</dbReference>
<dbReference type="InterPro" id="IPR038973">
    <property type="entry name" value="MutL/Mlh/Pms-like"/>
</dbReference>
<proteinExistence type="inferred from homology"/>
<dbReference type="Pfam" id="PF08676">
    <property type="entry name" value="MutL_C"/>
    <property type="match status" value="1"/>
</dbReference>
<dbReference type="InterPro" id="IPR042121">
    <property type="entry name" value="MutL_C_regsub"/>
</dbReference>
<dbReference type="InterPro" id="IPR037198">
    <property type="entry name" value="MutL_C_sf"/>
</dbReference>
<evidence type="ECO:0000256" key="1">
    <source>
        <dbReference type="ARBA" id="ARBA00006082"/>
    </source>
</evidence>
<dbReference type="OrthoDB" id="442233at2759"/>
<evidence type="ECO:0000313" key="3">
    <source>
        <dbReference type="EMBL" id="OMJ84173.1"/>
    </source>
</evidence>
<dbReference type="Gene3D" id="3.30.565.10">
    <property type="entry name" value="Histidine kinase-like ATPase, C-terminal domain"/>
    <property type="match status" value="2"/>
</dbReference>
<evidence type="ECO:0000313" key="4">
    <source>
        <dbReference type="Proteomes" id="UP000187209"/>
    </source>
</evidence>
<dbReference type="Gene3D" id="3.30.1540.20">
    <property type="entry name" value="MutL, C-terminal domain, dimerisation subdomain"/>
    <property type="match status" value="1"/>
</dbReference>